<feature type="compositionally biased region" description="Basic residues" evidence="1">
    <location>
        <begin position="56"/>
        <end position="66"/>
    </location>
</feature>
<dbReference type="RefSeq" id="WP_044281375.1">
    <property type="nucleotide sequence ID" value="NZ_CM001402.1"/>
</dbReference>
<evidence type="ECO:0008006" key="4">
    <source>
        <dbReference type="Google" id="ProtNLM"/>
    </source>
</evidence>
<sequence length="66" mass="7480">MKFLNPKSGIILALIFLLGCAYYNTFFNAKKYYNQALKKQKNVKSGQKIPGDVKKTIRRPSKNPGS</sequence>
<reference evidence="2 3" key="1">
    <citation type="submission" date="2016-11" db="EMBL/GenBank/DDBJ databases">
        <title>Genomic analysis of Caldithrix abyssi and proposal of a novel bacterial phylum Caldithrichaeota.</title>
        <authorList>
            <person name="Kublanov I."/>
            <person name="Sigalova O."/>
            <person name="Gavrilov S."/>
            <person name="Lebedinsky A."/>
            <person name="Ivanova N."/>
            <person name="Daum C."/>
            <person name="Reddy T."/>
            <person name="Klenk H.P."/>
            <person name="Goker M."/>
            <person name="Reva O."/>
            <person name="Miroshnichenko M."/>
            <person name="Kyprides N."/>
            <person name="Woyke T."/>
            <person name="Gelfand M."/>
        </authorList>
    </citation>
    <scope>NUCLEOTIDE SEQUENCE [LARGE SCALE GENOMIC DNA]</scope>
    <source>
        <strain evidence="2 3">LF13</strain>
    </source>
</reference>
<evidence type="ECO:0000313" key="3">
    <source>
        <dbReference type="Proteomes" id="UP000183868"/>
    </source>
</evidence>
<dbReference type="EMBL" id="CP018099">
    <property type="protein sequence ID" value="APF19158.1"/>
    <property type="molecule type" value="Genomic_DNA"/>
</dbReference>
<name>A0A1J1C9D7_CALAY</name>
<dbReference type="Proteomes" id="UP000183868">
    <property type="component" value="Chromosome"/>
</dbReference>
<evidence type="ECO:0000256" key="1">
    <source>
        <dbReference type="SAM" id="MobiDB-lite"/>
    </source>
</evidence>
<gene>
    <name evidence="2" type="ORF">Cabys_2409</name>
</gene>
<feature type="region of interest" description="Disordered" evidence="1">
    <location>
        <begin position="44"/>
        <end position="66"/>
    </location>
</feature>
<proteinExistence type="predicted"/>
<evidence type="ECO:0000313" key="2">
    <source>
        <dbReference type="EMBL" id="APF19158.1"/>
    </source>
</evidence>
<accession>A0A1J1C9D7</accession>
<organism evidence="2 3">
    <name type="scientific">Caldithrix abyssi DSM 13497</name>
    <dbReference type="NCBI Taxonomy" id="880073"/>
    <lineage>
        <taxon>Bacteria</taxon>
        <taxon>Pseudomonadati</taxon>
        <taxon>Calditrichota</taxon>
        <taxon>Calditrichia</taxon>
        <taxon>Calditrichales</taxon>
        <taxon>Calditrichaceae</taxon>
        <taxon>Caldithrix</taxon>
    </lineage>
</organism>
<dbReference type="AlphaFoldDB" id="A0A1J1C9D7"/>
<dbReference type="KEGG" id="caby:Cabys_2409"/>
<dbReference type="PROSITE" id="PS51257">
    <property type="entry name" value="PROKAR_LIPOPROTEIN"/>
    <property type="match status" value="1"/>
</dbReference>
<protein>
    <recommendedName>
        <fullName evidence="4">Lipoprotein</fullName>
    </recommendedName>
</protein>